<dbReference type="PANTHER" id="PTHR45138:SF9">
    <property type="entry name" value="DIGUANYLATE CYCLASE DGCM-RELATED"/>
    <property type="match status" value="1"/>
</dbReference>
<reference evidence="5" key="1">
    <citation type="journal article" date="2021" name="Front. Microbiol.">
        <title>Comprehensive Comparative Genomics and Phenotyping of Methylobacterium Species.</title>
        <authorList>
            <person name="Alessa O."/>
            <person name="Ogura Y."/>
            <person name="Fujitani Y."/>
            <person name="Takami H."/>
            <person name="Hayashi T."/>
            <person name="Sahin N."/>
            <person name="Tani A."/>
        </authorList>
    </citation>
    <scope>NUCLEOTIDE SEQUENCE</scope>
    <source>
        <strain evidence="5">NBRC 15689</strain>
    </source>
</reference>
<dbReference type="InterPro" id="IPR000160">
    <property type="entry name" value="GGDEF_dom"/>
</dbReference>
<feature type="domain" description="GGDEF" evidence="4">
    <location>
        <begin position="242"/>
        <end position="367"/>
    </location>
</feature>
<keyword evidence="3" id="KW-0812">Transmembrane</keyword>
<feature type="transmembrane region" description="Helical" evidence="3">
    <location>
        <begin position="183"/>
        <end position="205"/>
    </location>
</feature>
<reference evidence="5" key="2">
    <citation type="submission" date="2021-08" db="EMBL/GenBank/DDBJ databases">
        <authorList>
            <person name="Tani A."/>
            <person name="Ola A."/>
            <person name="Ogura Y."/>
            <person name="Katsura K."/>
            <person name="Hayashi T."/>
        </authorList>
    </citation>
    <scope>NUCLEOTIDE SEQUENCE</scope>
    <source>
        <strain evidence="5">NBRC 15689</strain>
    </source>
</reference>
<evidence type="ECO:0000256" key="3">
    <source>
        <dbReference type="SAM" id="Phobius"/>
    </source>
</evidence>
<comment type="catalytic activity">
    <reaction evidence="2">
        <text>2 GTP = 3',3'-c-di-GMP + 2 diphosphate</text>
        <dbReference type="Rhea" id="RHEA:24898"/>
        <dbReference type="ChEBI" id="CHEBI:33019"/>
        <dbReference type="ChEBI" id="CHEBI:37565"/>
        <dbReference type="ChEBI" id="CHEBI:58805"/>
        <dbReference type="EC" id="2.7.7.65"/>
    </reaction>
</comment>
<keyword evidence="3" id="KW-1133">Transmembrane helix</keyword>
<name>A0ABQ4TG03_METOR</name>
<feature type="transmembrane region" description="Helical" evidence="3">
    <location>
        <begin position="12"/>
        <end position="31"/>
    </location>
</feature>
<dbReference type="InterPro" id="IPR029787">
    <property type="entry name" value="Nucleotide_cyclase"/>
</dbReference>
<organism evidence="5 6">
    <name type="scientific">Methylobacterium organophilum</name>
    <dbReference type="NCBI Taxonomy" id="410"/>
    <lineage>
        <taxon>Bacteria</taxon>
        <taxon>Pseudomonadati</taxon>
        <taxon>Pseudomonadota</taxon>
        <taxon>Alphaproteobacteria</taxon>
        <taxon>Hyphomicrobiales</taxon>
        <taxon>Methylobacteriaceae</taxon>
        <taxon>Methylobacterium</taxon>
    </lineage>
</organism>
<protein>
    <recommendedName>
        <fullName evidence="1">diguanylate cyclase</fullName>
        <ecNumber evidence="1">2.7.7.65</ecNumber>
    </recommendedName>
</protein>
<feature type="transmembrane region" description="Helical" evidence="3">
    <location>
        <begin position="68"/>
        <end position="86"/>
    </location>
</feature>
<dbReference type="Proteomes" id="UP001055156">
    <property type="component" value="Unassembled WGS sequence"/>
</dbReference>
<evidence type="ECO:0000259" key="4">
    <source>
        <dbReference type="PROSITE" id="PS50887"/>
    </source>
</evidence>
<evidence type="ECO:0000256" key="2">
    <source>
        <dbReference type="ARBA" id="ARBA00034247"/>
    </source>
</evidence>
<dbReference type="Gene3D" id="3.30.70.270">
    <property type="match status" value="1"/>
</dbReference>
<keyword evidence="3" id="KW-0472">Membrane</keyword>
<evidence type="ECO:0000313" key="6">
    <source>
        <dbReference type="Proteomes" id="UP001055156"/>
    </source>
</evidence>
<feature type="transmembrane region" description="Helical" evidence="3">
    <location>
        <begin position="93"/>
        <end position="113"/>
    </location>
</feature>
<dbReference type="EC" id="2.7.7.65" evidence="1"/>
<dbReference type="PROSITE" id="PS50887">
    <property type="entry name" value="GGDEF"/>
    <property type="match status" value="1"/>
</dbReference>
<feature type="transmembrane region" description="Helical" evidence="3">
    <location>
        <begin position="38"/>
        <end position="56"/>
    </location>
</feature>
<dbReference type="SMART" id="SM00267">
    <property type="entry name" value="GGDEF"/>
    <property type="match status" value="1"/>
</dbReference>
<dbReference type="InterPro" id="IPR050469">
    <property type="entry name" value="Diguanylate_Cyclase"/>
</dbReference>
<evidence type="ECO:0000256" key="1">
    <source>
        <dbReference type="ARBA" id="ARBA00012528"/>
    </source>
</evidence>
<proteinExistence type="predicted"/>
<dbReference type="SUPFAM" id="SSF55073">
    <property type="entry name" value="Nucleotide cyclase"/>
    <property type="match status" value="1"/>
</dbReference>
<comment type="caution">
    <text evidence="5">The sequence shown here is derived from an EMBL/GenBank/DDBJ whole genome shotgun (WGS) entry which is preliminary data.</text>
</comment>
<dbReference type="CDD" id="cd01949">
    <property type="entry name" value="GGDEF"/>
    <property type="match status" value="1"/>
</dbReference>
<dbReference type="PANTHER" id="PTHR45138">
    <property type="entry name" value="REGULATORY COMPONENTS OF SENSORY TRANSDUCTION SYSTEM"/>
    <property type="match status" value="1"/>
</dbReference>
<dbReference type="RefSeq" id="WP_238313064.1">
    <property type="nucleotide sequence ID" value="NZ_BPQV01000013.1"/>
</dbReference>
<dbReference type="Pfam" id="PF00990">
    <property type="entry name" value="GGDEF"/>
    <property type="match status" value="1"/>
</dbReference>
<keyword evidence="6" id="KW-1185">Reference proteome</keyword>
<gene>
    <name evidence="5" type="ORF">LKMONMHP_3847</name>
</gene>
<accession>A0ABQ4TG03</accession>
<feature type="transmembrane region" description="Helical" evidence="3">
    <location>
        <begin position="154"/>
        <end position="171"/>
    </location>
</feature>
<dbReference type="NCBIfam" id="TIGR00254">
    <property type="entry name" value="GGDEF"/>
    <property type="match status" value="1"/>
</dbReference>
<evidence type="ECO:0000313" key="5">
    <source>
        <dbReference type="EMBL" id="GJE28972.1"/>
    </source>
</evidence>
<sequence length="367" mass="38185">MPDLPDLATVRLCSMLASAAFVLVYLCLWLGRRSEDYLLYWALTSALYVLTLLGFGLSDHSPLQDGSLYALLAASDLIVLAGVRRFEGRPAFAAWMILPIAATGLGYALPAWIVGPDSAAARLGGTFGTALTMGLSGWLVAFPRRGTVSTGRRIAGLGLLGYLPGYAVAMIEEGTGRALINMAALVPMLSDQILLAVLNLGLLAMPGERDSAKLRDLAHTDALTGAWNRAGLEARAGRLLAGGGAVIVIDVDHFKAINDRHGHAAGDTVLADLVARARIALPPAALMARLGGDEFVAVLPAASLASAHAGAEAIRSAVAGAQGRFAWTVSLGCGEIRPGETGVAEAIARADRSLYRAKAKGRNRVAA</sequence>
<feature type="transmembrane region" description="Helical" evidence="3">
    <location>
        <begin position="119"/>
        <end position="142"/>
    </location>
</feature>
<dbReference type="InterPro" id="IPR043128">
    <property type="entry name" value="Rev_trsase/Diguanyl_cyclase"/>
</dbReference>
<dbReference type="EMBL" id="BPQV01000013">
    <property type="protein sequence ID" value="GJE28972.1"/>
    <property type="molecule type" value="Genomic_DNA"/>
</dbReference>